<evidence type="ECO:0000256" key="1">
    <source>
        <dbReference type="ARBA" id="ARBA00006576"/>
    </source>
</evidence>
<dbReference type="AlphaFoldDB" id="A0A0J6FIJ8"/>
<dbReference type="InterPro" id="IPR016192">
    <property type="entry name" value="APOBEC/CMP_deaminase_Zn-bd"/>
</dbReference>
<gene>
    <name evidence="6" type="ORF">CPAG_04979</name>
</gene>
<reference evidence="7" key="3">
    <citation type="journal article" date="2010" name="Genome Res.">
        <title>Population genomic sequencing of Coccidioides fungi reveals recent hybridization and transposon control.</title>
        <authorList>
            <person name="Neafsey D.E."/>
            <person name="Barker B.M."/>
            <person name="Sharpton T.J."/>
            <person name="Stajich J.E."/>
            <person name="Park D.J."/>
            <person name="Whiston E."/>
            <person name="Hung C.-Y."/>
            <person name="McMahan C."/>
            <person name="White J."/>
            <person name="Sykes S."/>
            <person name="Heiman D."/>
            <person name="Young S."/>
            <person name="Zeng Q."/>
            <person name="Abouelleil A."/>
            <person name="Aftuck L."/>
            <person name="Bessette D."/>
            <person name="Brown A."/>
            <person name="FitzGerald M."/>
            <person name="Lui A."/>
            <person name="Macdonald J.P."/>
            <person name="Priest M."/>
            <person name="Orbach M.J."/>
            <person name="Galgiani J.N."/>
            <person name="Kirkland T.N."/>
            <person name="Cole G.T."/>
            <person name="Birren B.W."/>
            <person name="Henn M.R."/>
            <person name="Taylor J.W."/>
            <person name="Rounsley S.D."/>
        </authorList>
    </citation>
    <scope>NUCLEOTIDE SEQUENCE [LARGE SCALE GENOMIC DNA]</scope>
    <source>
        <strain evidence="7">RMSCC 3488</strain>
    </source>
</reference>
<dbReference type="GO" id="GO:0008270">
    <property type="term" value="F:zinc ion binding"/>
    <property type="evidence" value="ECO:0007669"/>
    <property type="project" value="InterPro"/>
</dbReference>
<dbReference type="InterPro" id="IPR050202">
    <property type="entry name" value="Cyt/Deoxycyt_deaminase"/>
</dbReference>
<accession>A0A0J6FIJ8</accession>
<sequence length="137" mass="14217">MAPEPLSAAGQNLIDTATSVINGIPVSDFYSVASAAISDDGRVFSGVNVYHFNGGPCAELVVLGVAAAAGATKLTHIVAIANEGRGILSPCGRCRQVLADLHPGIKAIVIGKEGPKMVAVEELLPSIYAWDKDYDRI</sequence>
<dbReference type="GO" id="GO:0042802">
    <property type="term" value="F:identical protein binding"/>
    <property type="evidence" value="ECO:0007669"/>
    <property type="project" value="UniProtKB-ARBA"/>
</dbReference>
<dbReference type="GO" id="GO:0055086">
    <property type="term" value="P:nucleobase-containing small molecule metabolic process"/>
    <property type="evidence" value="ECO:0007669"/>
    <property type="project" value="UniProtKB-ARBA"/>
</dbReference>
<dbReference type="OrthoDB" id="414540at2759"/>
<organism evidence="6 7">
    <name type="scientific">Coccidioides posadasii RMSCC 3488</name>
    <dbReference type="NCBI Taxonomy" id="454284"/>
    <lineage>
        <taxon>Eukaryota</taxon>
        <taxon>Fungi</taxon>
        <taxon>Dikarya</taxon>
        <taxon>Ascomycota</taxon>
        <taxon>Pezizomycotina</taxon>
        <taxon>Eurotiomycetes</taxon>
        <taxon>Eurotiomycetidae</taxon>
        <taxon>Onygenales</taxon>
        <taxon>Onygenaceae</taxon>
        <taxon>Coccidioides</taxon>
    </lineage>
</organism>
<evidence type="ECO:0000256" key="2">
    <source>
        <dbReference type="ARBA" id="ARBA00022723"/>
    </source>
</evidence>
<comment type="similarity">
    <text evidence="1">Belongs to the cytidine and deoxycytidylate deaminase family.</text>
</comment>
<dbReference type="PROSITE" id="PS00903">
    <property type="entry name" value="CYT_DCMP_DEAMINASES_1"/>
    <property type="match status" value="1"/>
</dbReference>
<dbReference type="InterPro" id="IPR002125">
    <property type="entry name" value="CMP_dCMP_dom"/>
</dbReference>
<dbReference type="SMR" id="A0A0J6FIJ8"/>
<evidence type="ECO:0000313" key="6">
    <source>
        <dbReference type="EMBL" id="KMM68654.1"/>
    </source>
</evidence>
<reference evidence="6 7" key="1">
    <citation type="submission" date="2007-06" db="EMBL/GenBank/DDBJ databases">
        <title>The Genome Sequence of Coccidioides posadasii RMSCC_3488.</title>
        <authorList>
            <consortium name="Coccidioides Genome Resources Consortium"/>
            <consortium name="The Broad Institute Genome Sequencing Platform"/>
            <person name="Henn M.R."/>
            <person name="Sykes S."/>
            <person name="Young S."/>
            <person name="Jaffe D."/>
            <person name="Berlin A."/>
            <person name="Alvarez P."/>
            <person name="Butler J."/>
            <person name="Gnerre S."/>
            <person name="Grabherr M."/>
            <person name="Mauceli E."/>
            <person name="Brockman W."/>
            <person name="Kodira C."/>
            <person name="Alvarado L."/>
            <person name="Zeng Q."/>
            <person name="Crawford M."/>
            <person name="Antoine C."/>
            <person name="Devon K."/>
            <person name="Galgiani J."/>
            <person name="Orsborn K."/>
            <person name="Lewis M.L."/>
            <person name="Nusbaum C."/>
            <person name="Galagan J."/>
            <person name="Birren B."/>
        </authorList>
    </citation>
    <scope>NUCLEOTIDE SEQUENCE [LARGE SCALE GENOMIC DNA]</scope>
    <source>
        <strain evidence="6 7">RMSCC 3488</strain>
    </source>
</reference>
<dbReference type="InterPro" id="IPR016193">
    <property type="entry name" value="Cytidine_deaminase-like"/>
</dbReference>
<dbReference type="PROSITE" id="PS51747">
    <property type="entry name" value="CYT_DCMP_DEAMINASES_2"/>
    <property type="match status" value="1"/>
</dbReference>
<dbReference type="SUPFAM" id="SSF53927">
    <property type="entry name" value="Cytidine deaminase-like"/>
    <property type="match status" value="1"/>
</dbReference>
<name>A0A0J6FIJ8_COCPO</name>
<dbReference type="CDD" id="cd01283">
    <property type="entry name" value="cytidine_deaminase"/>
    <property type="match status" value="1"/>
</dbReference>
<dbReference type="GO" id="GO:0005829">
    <property type="term" value="C:cytosol"/>
    <property type="evidence" value="ECO:0007669"/>
    <property type="project" value="TreeGrafter"/>
</dbReference>
<dbReference type="Gene3D" id="3.40.140.10">
    <property type="entry name" value="Cytidine Deaminase, domain 2"/>
    <property type="match status" value="1"/>
</dbReference>
<dbReference type="GO" id="GO:0072527">
    <property type="term" value="P:pyrimidine-containing compound metabolic process"/>
    <property type="evidence" value="ECO:0007669"/>
    <property type="project" value="UniProtKB-ARBA"/>
</dbReference>
<evidence type="ECO:0000256" key="3">
    <source>
        <dbReference type="ARBA" id="ARBA00022801"/>
    </source>
</evidence>
<dbReference type="Pfam" id="PF00383">
    <property type="entry name" value="dCMP_cyt_deam_1"/>
    <property type="match status" value="1"/>
</dbReference>
<dbReference type="VEuPathDB" id="FungiDB:CPAG_04979"/>
<dbReference type="GO" id="GO:0004126">
    <property type="term" value="F:cytidine deaminase activity"/>
    <property type="evidence" value="ECO:0007669"/>
    <property type="project" value="UniProtKB-ARBA"/>
</dbReference>
<keyword evidence="3" id="KW-0378">Hydrolase</keyword>
<reference evidence="7" key="2">
    <citation type="journal article" date="2009" name="Genome Res.">
        <title>Comparative genomic analyses of the human fungal pathogens Coccidioides and their relatives.</title>
        <authorList>
            <person name="Sharpton T.J."/>
            <person name="Stajich J.E."/>
            <person name="Rounsley S.D."/>
            <person name="Gardner M.J."/>
            <person name="Wortman J.R."/>
            <person name="Jordar V.S."/>
            <person name="Maiti R."/>
            <person name="Kodira C.D."/>
            <person name="Neafsey D.E."/>
            <person name="Zeng Q."/>
            <person name="Hung C.-Y."/>
            <person name="McMahan C."/>
            <person name="Muszewska A."/>
            <person name="Grynberg M."/>
            <person name="Mandel M.A."/>
            <person name="Kellner E.M."/>
            <person name="Barker B.M."/>
            <person name="Galgiani J.N."/>
            <person name="Orbach M.J."/>
            <person name="Kirkland T.N."/>
            <person name="Cole G.T."/>
            <person name="Henn M.R."/>
            <person name="Birren B.W."/>
            <person name="Taylor J.W."/>
        </authorList>
    </citation>
    <scope>NUCLEOTIDE SEQUENCE [LARGE SCALE GENOMIC DNA]</scope>
    <source>
        <strain evidence="7">RMSCC 3488</strain>
    </source>
</reference>
<protein>
    <submittedName>
        <fullName evidence="6">Cytidine deaminase</fullName>
    </submittedName>
</protein>
<dbReference type="Proteomes" id="UP000054567">
    <property type="component" value="Unassembled WGS sequence"/>
</dbReference>
<proteinExistence type="inferred from homology"/>
<evidence type="ECO:0000259" key="5">
    <source>
        <dbReference type="PROSITE" id="PS51747"/>
    </source>
</evidence>
<evidence type="ECO:0000313" key="7">
    <source>
        <dbReference type="Proteomes" id="UP000054567"/>
    </source>
</evidence>
<evidence type="ECO:0000256" key="4">
    <source>
        <dbReference type="ARBA" id="ARBA00022833"/>
    </source>
</evidence>
<feature type="domain" description="CMP/dCMP-type deaminase" evidence="5">
    <location>
        <begin position="1"/>
        <end position="131"/>
    </location>
</feature>
<keyword evidence="2" id="KW-0479">Metal-binding</keyword>
<dbReference type="PANTHER" id="PTHR11644:SF2">
    <property type="entry name" value="CYTIDINE DEAMINASE"/>
    <property type="match status" value="1"/>
</dbReference>
<dbReference type="PANTHER" id="PTHR11644">
    <property type="entry name" value="CYTIDINE DEAMINASE"/>
    <property type="match status" value="1"/>
</dbReference>
<keyword evidence="4" id="KW-0862">Zinc</keyword>
<dbReference type="EMBL" id="DS268111">
    <property type="protein sequence ID" value="KMM68654.1"/>
    <property type="molecule type" value="Genomic_DNA"/>
</dbReference>